<evidence type="ECO:0000256" key="2">
    <source>
        <dbReference type="PROSITE-ProRule" id="PRU00323"/>
    </source>
</evidence>
<dbReference type="GO" id="GO:0005540">
    <property type="term" value="F:hyaluronic acid binding"/>
    <property type="evidence" value="ECO:0007669"/>
    <property type="project" value="InterPro"/>
</dbReference>
<keyword evidence="1" id="KW-1015">Disulfide bond</keyword>
<feature type="domain" description="Link" evidence="4">
    <location>
        <begin position="13"/>
        <end position="60"/>
    </location>
</feature>
<sequence length="60" mass="7107">IWRFWQHRALQLFSLVPTPLASRHSLTFDMAKAVCEQLETIMATREQVEHAYNKSMQTCR</sequence>
<keyword evidence="3" id="KW-0732">Signal</keyword>
<accession>A0A3Q2CND6</accession>
<dbReference type="Pfam" id="PF00193">
    <property type="entry name" value="Xlink"/>
    <property type="match status" value="1"/>
</dbReference>
<dbReference type="InterPro" id="IPR016186">
    <property type="entry name" value="C-type_lectin-like/link_sf"/>
</dbReference>
<evidence type="ECO:0000313" key="6">
    <source>
        <dbReference type="Proteomes" id="UP000265020"/>
    </source>
</evidence>
<feature type="signal peptide" evidence="3">
    <location>
        <begin position="1"/>
        <end position="21"/>
    </location>
</feature>
<protein>
    <recommendedName>
        <fullName evidence="4">Link domain-containing protein</fullName>
    </recommendedName>
</protein>
<dbReference type="AlphaFoldDB" id="A0A3Q2CND6"/>
<name>A0A3Q2CND6_CYPVA</name>
<dbReference type="PROSITE" id="PS50963">
    <property type="entry name" value="LINK_2"/>
    <property type="match status" value="1"/>
</dbReference>
<dbReference type="Proteomes" id="UP000265020">
    <property type="component" value="Unassembled WGS sequence"/>
</dbReference>
<dbReference type="Ensembl" id="ENSCVAT00000004145.1">
    <property type="protein sequence ID" value="ENSCVAP00000006929.1"/>
    <property type="gene ID" value="ENSCVAG00000008531.1"/>
</dbReference>
<evidence type="ECO:0000256" key="3">
    <source>
        <dbReference type="SAM" id="SignalP"/>
    </source>
</evidence>
<comment type="caution">
    <text evidence="2">Lacks conserved residue(s) required for the propagation of feature annotation.</text>
</comment>
<dbReference type="STRING" id="28743.ENSCVAP00000006929"/>
<dbReference type="SUPFAM" id="SSF56436">
    <property type="entry name" value="C-type lectin-like"/>
    <property type="match status" value="1"/>
</dbReference>
<dbReference type="InterPro" id="IPR016187">
    <property type="entry name" value="CTDL_fold"/>
</dbReference>
<evidence type="ECO:0000256" key="1">
    <source>
        <dbReference type="ARBA" id="ARBA00023157"/>
    </source>
</evidence>
<reference evidence="5" key="2">
    <citation type="submission" date="2025-09" db="UniProtKB">
        <authorList>
            <consortium name="Ensembl"/>
        </authorList>
    </citation>
    <scope>IDENTIFICATION</scope>
</reference>
<feature type="chain" id="PRO_5018756600" description="Link domain-containing protein" evidence="3">
    <location>
        <begin position="22"/>
        <end position="60"/>
    </location>
</feature>
<dbReference type="InterPro" id="IPR000538">
    <property type="entry name" value="Link_dom"/>
</dbReference>
<evidence type="ECO:0000313" key="5">
    <source>
        <dbReference type="Ensembl" id="ENSCVAP00000006929.1"/>
    </source>
</evidence>
<proteinExistence type="predicted"/>
<dbReference type="GO" id="GO:0007155">
    <property type="term" value="P:cell adhesion"/>
    <property type="evidence" value="ECO:0007669"/>
    <property type="project" value="InterPro"/>
</dbReference>
<reference evidence="5" key="1">
    <citation type="submission" date="2025-08" db="UniProtKB">
        <authorList>
            <consortium name="Ensembl"/>
        </authorList>
    </citation>
    <scope>IDENTIFICATION</scope>
</reference>
<evidence type="ECO:0000259" key="4">
    <source>
        <dbReference type="PROSITE" id="PS50963"/>
    </source>
</evidence>
<keyword evidence="6" id="KW-1185">Reference proteome</keyword>
<dbReference type="Gene3D" id="3.10.100.10">
    <property type="entry name" value="Mannose-Binding Protein A, subunit A"/>
    <property type="match status" value="1"/>
</dbReference>
<organism evidence="5 6">
    <name type="scientific">Cyprinodon variegatus</name>
    <name type="common">Sheepshead minnow</name>
    <dbReference type="NCBI Taxonomy" id="28743"/>
    <lineage>
        <taxon>Eukaryota</taxon>
        <taxon>Metazoa</taxon>
        <taxon>Chordata</taxon>
        <taxon>Craniata</taxon>
        <taxon>Vertebrata</taxon>
        <taxon>Euteleostomi</taxon>
        <taxon>Actinopterygii</taxon>
        <taxon>Neopterygii</taxon>
        <taxon>Teleostei</taxon>
        <taxon>Neoteleostei</taxon>
        <taxon>Acanthomorphata</taxon>
        <taxon>Ovalentaria</taxon>
        <taxon>Atherinomorphae</taxon>
        <taxon>Cyprinodontiformes</taxon>
        <taxon>Cyprinodontidae</taxon>
        <taxon>Cyprinodon</taxon>
    </lineage>
</organism>